<keyword evidence="3" id="KW-1185">Reference proteome</keyword>
<feature type="compositionally biased region" description="Pro residues" evidence="1">
    <location>
        <begin position="405"/>
        <end position="415"/>
    </location>
</feature>
<reference evidence="2 3" key="1">
    <citation type="submission" date="2019-06" db="EMBL/GenBank/DDBJ databases">
        <title>A chromosomal-level reference genome of Carpinus fangiana (Coryloideae, Betulaceae).</title>
        <authorList>
            <person name="Yang X."/>
            <person name="Wang Z."/>
            <person name="Zhang L."/>
            <person name="Hao G."/>
            <person name="Liu J."/>
            <person name="Yang Y."/>
        </authorList>
    </citation>
    <scope>NUCLEOTIDE SEQUENCE [LARGE SCALE GENOMIC DNA]</scope>
    <source>
        <strain evidence="2">Cfa_2016G</strain>
        <tissue evidence="2">Leaf</tissue>
    </source>
</reference>
<dbReference type="EMBL" id="VIBQ01000013">
    <property type="protein sequence ID" value="KAB8346063.1"/>
    <property type="molecule type" value="Genomic_DNA"/>
</dbReference>
<dbReference type="Proteomes" id="UP000327013">
    <property type="component" value="Unassembled WGS sequence"/>
</dbReference>
<comment type="caution">
    <text evidence="2">The sequence shown here is derived from an EMBL/GenBank/DDBJ whole genome shotgun (WGS) entry which is preliminary data.</text>
</comment>
<feature type="region of interest" description="Disordered" evidence="1">
    <location>
        <begin position="677"/>
        <end position="702"/>
    </location>
</feature>
<proteinExistence type="predicted"/>
<dbReference type="AlphaFoldDB" id="A0A5N6KUQ9"/>
<dbReference type="Gene3D" id="3.40.390.10">
    <property type="entry name" value="Collagenase (Catalytic Domain)"/>
    <property type="match status" value="1"/>
</dbReference>
<evidence type="ECO:0000313" key="3">
    <source>
        <dbReference type="Proteomes" id="UP000327013"/>
    </source>
</evidence>
<dbReference type="InterPro" id="IPR024079">
    <property type="entry name" value="MetalloPept_cat_dom_sf"/>
</dbReference>
<evidence type="ECO:0000313" key="2">
    <source>
        <dbReference type="EMBL" id="KAB8346063.1"/>
    </source>
</evidence>
<dbReference type="GO" id="GO:0008237">
    <property type="term" value="F:metallopeptidase activity"/>
    <property type="evidence" value="ECO:0007669"/>
    <property type="project" value="InterPro"/>
</dbReference>
<gene>
    <name evidence="2" type="ORF">FH972_023115</name>
</gene>
<organism evidence="2 3">
    <name type="scientific">Carpinus fangiana</name>
    <dbReference type="NCBI Taxonomy" id="176857"/>
    <lineage>
        <taxon>Eukaryota</taxon>
        <taxon>Viridiplantae</taxon>
        <taxon>Streptophyta</taxon>
        <taxon>Embryophyta</taxon>
        <taxon>Tracheophyta</taxon>
        <taxon>Spermatophyta</taxon>
        <taxon>Magnoliopsida</taxon>
        <taxon>eudicotyledons</taxon>
        <taxon>Gunneridae</taxon>
        <taxon>Pentapetalae</taxon>
        <taxon>rosids</taxon>
        <taxon>fabids</taxon>
        <taxon>Fagales</taxon>
        <taxon>Betulaceae</taxon>
        <taxon>Carpinus</taxon>
    </lineage>
</organism>
<sequence>MSAEVMFSPIRALLSASKMLDTTLVLALFSCMTCTLALPTDQDSGLPASLLAPLIPDLDGALSPADLMAANPNIADADPPPTSATLPPRAVADPLPSGIPTMPAVCDPYNPSEECFSTLSSNFSTTGAKLVYDPDNSDYWMGPDYLDYTARISGNFARAADFLLDGSKSSEYITLTCSDPKDKCRKRIQGMSIGGYAWTYDGWFGYKYGYVNMCDPFFGLSNLSDKMDEINAYLKNGQLDQVRDMRYYKTLGQYMLHEMMHLRSSWYPEPKIYDQFVTDIPPDTIKIGPDDRKAYGPLEVHNLAKHGFGKWGQQGGSQKSSVNADSYAILASNVFWWDVNNIFPGIPDTKDTPSDGPPAELYMPFLQLDNSTNPSTVDFSALFDAELEKYSVNAQNPTGAVSQPSTPPAPPPPAQPEDKCGDKYNFFWDHFDIYGKNFDAAKFGQDGSGLKQQIKGCGAISGEWHHFKLVPEYCTWKPTLTMVTSLISAAFSPSVATKPILSNSALGLSVGSNSGEISNGQFYPSPPGALSIPALEFNELSLSNFQQRVVKLTCSFSRTNTTTTCQRLPSLVAWQQLPSRQAVQLSRWELDTLRWRGVSGPSESVQLSYDRRISTRLKQAAFADLWWKHFMVSCARINVIEMSLDCSESSRSSVHPFRPFAAFLSKVHSLSIGINPAPCSSSSSSAAAFRSKRDNNASEEEK</sequence>
<name>A0A5N6KUQ9_9ROSI</name>
<protein>
    <submittedName>
        <fullName evidence="2">Uncharacterized protein</fullName>
    </submittedName>
</protein>
<dbReference type="OrthoDB" id="3626347at2759"/>
<evidence type="ECO:0000256" key="1">
    <source>
        <dbReference type="SAM" id="MobiDB-lite"/>
    </source>
</evidence>
<accession>A0A5N6KUQ9</accession>
<dbReference type="SUPFAM" id="SSF55486">
    <property type="entry name" value="Metalloproteases ('zincins'), catalytic domain"/>
    <property type="match status" value="1"/>
</dbReference>
<feature type="region of interest" description="Disordered" evidence="1">
    <location>
        <begin position="396"/>
        <end position="418"/>
    </location>
</feature>